<organism evidence="10 11">
    <name type="scientific">Paenibacillus silagei</name>
    <dbReference type="NCBI Taxonomy" id="1670801"/>
    <lineage>
        <taxon>Bacteria</taxon>
        <taxon>Bacillati</taxon>
        <taxon>Bacillota</taxon>
        <taxon>Bacilli</taxon>
        <taxon>Bacillales</taxon>
        <taxon>Paenibacillaceae</taxon>
        <taxon>Paenibacillus</taxon>
    </lineage>
</organism>
<evidence type="ECO:0000256" key="6">
    <source>
        <dbReference type="ARBA" id="ARBA00023326"/>
    </source>
</evidence>
<dbReference type="InterPro" id="IPR017853">
    <property type="entry name" value="GH"/>
</dbReference>
<dbReference type="PROSITE" id="PS51172">
    <property type="entry name" value="CBM3"/>
    <property type="match status" value="1"/>
</dbReference>
<dbReference type="GO" id="GO:0008810">
    <property type="term" value="F:cellulase activity"/>
    <property type="evidence" value="ECO:0007669"/>
    <property type="project" value="UniProtKB-EC"/>
</dbReference>
<dbReference type="PANTHER" id="PTHR35923">
    <property type="entry name" value="MAJOR EXTRACELLULAR ENDOGLUCANASE"/>
    <property type="match status" value="1"/>
</dbReference>
<evidence type="ECO:0000256" key="7">
    <source>
        <dbReference type="RuleBase" id="RU361153"/>
    </source>
</evidence>
<dbReference type="SUPFAM" id="SSF51445">
    <property type="entry name" value="(Trans)glycosidases"/>
    <property type="match status" value="1"/>
</dbReference>
<gene>
    <name evidence="10" type="ORF">J2Z70_000414</name>
</gene>
<evidence type="ECO:0000259" key="9">
    <source>
        <dbReference type="PROSITE" id="PS51172"/>
    </source>
</evidence>
<keyword evidence="5 7" id="KW-0326">Glycosidase</keyword>
<evidence type="ECO:0000313" key="11">
    <source>
        <dbReference type="Proteomes" id="UP000773462"/>
    </source>
</evidence>
<keyword evidence="4 7" id="KW-0119">Carbohydrate metabolism</keyword>
<evidence type="ECO:0000256" key="3">
    <source>
        <dbReference type="ARBA" id="ARBA00023001"/>
    </source>
</evidence>
<evidence type="ECO:0000256" key="1">
    <source>
        <dbReference type="ARBA" id="ARBA00000966"/>
    </source>
</evidence>
<feature type="domain" description="CBM3" evidence="9">
    <location>
        <begin position="399"/>
        <end position="551"/>
    </location>
</feature>
<evidence type="ECO:0000256" key="4">
    <source>
        <dbReference type="ARBA" id="ARBA00023277"/>
    </source>
</evidence>
<dbReference type="InterPro" id="IPR001956">
    <property type="entry name" value="CBM3"/>
</dbReference>
<dbReference type="PROSITE" id="PS00659">
    <property type="entry name" value="GLYCOSYL_HYDROL_F5"/>
    <property type="match status" value="1"/>
</dbReference>
<keyword evidence="11" id="KW-1185">Reference proteome</keyword>
<name>A0ABS4NLK7_9BACL</name>
<dbReference type="Pfam" id="PF00942">
    <property type="entry name" value="CBM_3"/>
    <property type="match status" value="1"/>
</dbReference>
<comment type="caution">
    <text evidence="10">The sequence shown here is derived from an EMBL/GenBank/DDBJ whole genome shotgun (WGS) entry which is preliminary data.</text>
</comment>
<dbReference type="Proteomes" id="UP000773462">
    <property type="component" value="Unassembled WGS sequence"/>
</dbReference>
<accession>A0ABS4NLK7</accession>
<dbReference type="EMBL" id="JAGGLV010000001">
    <property type="protein sequence ID" value="MBP2110275.1"/>
    <property type="molecule type" value="Genomic_DNA"/>
</dbReference>
<dbReference type="InterPro" id="IPR008965">
    <property type="entry name" value="CBM2/CBM3_carb-bd_dom_sf"/>
</dbReference>
<dbReference type="SMART" id="SM01067">
    <property type="entry name" value="CBM_3"/>
    <property type="match status" value="1"/>
</dbReference>
<evidence type="ECO:0000256" key="5">
    <source>
        <dbReference type="ARBA" id="ARBA00023295"/>
    </source>
</evidence>
<dbReference type="InterPro" id="IPR001547">
    <property type="entry name" value="Glyco_hydro_5"/>
</dbReference>
<dbReference type="Pfam" id="PF00150">
    <property type="entry name" value="Cellulase"/>
    <property type="match status" value="1"/>
</dbReference>
<keyword evidence="6 7" id="KW-0624">Polysaccharide degradation</keyword>
<dbReference type="Gene3D" id="3.20.20.80">
    <property type="entry name" value="Glycosidases"/>
    <property type="match status" value="1"/>
</dbReference>
<proteinExistence type="inferred from homology"/>
<dbReference type="EC" id="3.2.1.4" evidence="7"/>
<keyword evidence="8" id="KW-0732">Signal</keyword>
<keyword evidence="3 7" id="KW-0136">Cellulose degradation</keyword>
<dbReference type="PANTHER" id="PTHR35923:SF2">
    <property type="entry name" value="ENDOGLUCANASE"/>
    <property type="match status" value="1"/>
</dbReference>
<evidence type="ECO:0000256" key="2">
    <source>
        <dbReference type="ARBA" id="ARBA00022801"/>
    </source>
</evidence>
<sequence>MTFGFRTLGTMLLALTLLAGTAAIAGQPVKAEGAAKLFYHTSGSRIVDSQGNPAVFNGLNWFGFETPNYSPHGLWSRSMDDVLDQVRAEGYNLIRLPFSSQMFDPASQANSIDYAKNPDLAGLTPIEIMDTLIEKAGQRGIQIFLDRHRPDSGGQSTLWYTAAYPESRWISDWVMLAARYANNPTVIGADLHNEPHGPASWGTGDLSTDWRLAAQRAGNAILAVNPHWLIIVEGIEQNVQGNTSKYWWGGNLTGVRNYPVTLTVPNQVVYSPHDYGPGVAEQPWFSDPAFPANLPAIWDQTWGYISKENIAPLIMGEFGGRSVDTLSVEGKWQNKLVDYIGTNDLYWTYWTLNPNSGDTGGLLQDDWATWNRPKQLMLNRIMKTVTFPPIEQPGGPGTGPVTATPLYRSDETGNNVGSIRASLQLKSTSTVPVPLSQFTIRYWFTQDGSSAHTMEIDYAVVGKNNIQTTIVPLTVPVPNADAYAEISFKDGAGSLAASGSTGEIQFRIHKDNYANYSQANDYSFRPLLTSFTANDRITVYHNGTLIYGVEP</sequence>
<feature type="signal peptide" evidence="8">
    <location>
        <begin position="1"/>
        <end position="25"/>
    </location>
</feature>
<reference evidence="10 11" key="1">
    <citation type="submission" date="2021-03" db="EMBL/GenBank/DDBJ databases">
        <title>Genomic Encyclopedia of Type Strains, Phase IV (KMG-IV): sequencing the most valuable type-strain genomes for metagenomic binning, comparative biology and taxonomic classification.</title>
        <authorList>
            <person name="Goeker M."/>
        </authorList>
    </citation>
    <scope>NUCLEOTIDE SEQUENCE [LARGE SCALE GENOMIC DNA]</scope>
    <source>
        <strain evidence="10 11">DSM 101953</strain>
    </source>
</reference>
<comment type="catalytic activity">
    <reaction evidence="1 7">
        <text>Endohydrolysis of (1-&gt;4)-beta-D-glucosidic linkages in cellulose, lichenin and cereal beta-D-glucans.</text>
        <dbReference type="EC" id="3.2.1.4"/>
    </reaction>
</comment>
<dbReference type="Gene3D" id="2.60.40.710">
    <property type="entry name" value="Endoglucanase-like"/>
    <property type="match status" value="1"/>
</dbReference>
<feature type="chain" id="PRO_5045245690" description="Endoglucanase" evidence="8">
    <location>
        <begin position="26"/>
        <end position="551"/>
    </location>
</feature>
<keyword evidence="2 7" id="KW-0378">Hydrolase</keyword>
<evidence type="ECO:0000313" key="10">
    <source>
        <dbReference type="EMBL" id="MBP2110275.1"/>
    </source>
</evidence>
<evidence type="ECO:0000256" key="8">
    <source>
        <dbReference type="SAM" id="SignalP"/>
    </source>
</evidence>
<comment type="similarity">
    <text evidence="7">Belongs to the glycosyl hydrolase 5 (cellulase A) family.</text>
</comment>
<dbReference type="InterPro" id="IPR018087">
    <property type="entry name" value="Glyco_hydro_5_CS"/>
</dbReference>
<dbReference type="InterPro" id="IPR036966">
    <property type="entry name" value="CBM3_sf"/>
</dbReference>
<dbReference type="SUPFAM" id="SSF49384">
    <property type="entry name" value="Carbohydrate-binding domain"/>
    <property type="match status" value="1"/>
</dbReference>
<protein>
    <recommendedName>
        <fullName evidence="7">Endoglucanase</fullName>
        <ecNumber evidence="7">3.2.1.4</ecNumber>
    </recommendedName>
</protein>